<evidence type="ECO:0000256" key="1">
    <source>
        <dbReference type="SAM" id="MobiDB-lite"/>
    </source>
</evidence>
<feature type="compositionally biased region" description="Basic residues" evidence="1">
    <location>
        <begin position="1"/>
        <end position="10"/>
    </location>
</feature>
<sequence length="28" mass="3343">MSGYRRRGRGRNNYDNGPSRYSQHDDRA</sequence>
<reference evidence="3" key="1">
    <citation type="submission" date="2003-08" db="EMBL/GenBank/DDBJ databases">
        <authorList>
            <person name="Birren B."/>
            <person name="Nusbaum C."/>
            <person name="Abebe A."/>
            <person name="Abouelleil A."/>
            <person name="Adekoya E."/>
            <person name="Ait-zahra M."/>
            <person name="Allen N."/>
            <person name="Allen T."/>
            <person name="An P."/>
            <person name="Anderson M."/>
            <person name="Anderson S."/>
            <person name="Arachchi H."/>
            <person name="Armbruster J."/>
            <person name="Bachantsang P."/>
            <person name="Baldwin J."/>
            <person name="Barry A."/>
            <person name="Bayul T."/>
            <person name="Blitshsteyn B."/>
            <person name="Bloom T."/>
            <person name="Blye J."/>
            <person name="Boguslavskiy L."/>
            <person name="Borowsky M."/>
            <person name="Boukhgalter B."/>
            <person name="Brunache A."/>
            <person name="Butler J."/>
            <person name="Calixte N."/>
            <person name="Calvo S."/>
            <person name="Camarata J."/>
            <person name="Campo K."/>
            <person name="Chang J."/>
            <person name="Cheshatsang Y."/>
            <person name="Citroen M."/>
            <person name="Collymore A."/>
            <person name="Considine T."/>
            <person name="Cook A."/>
            <person name="Cooke P."/>
            <person name="Corum B."/>
            <person name="Cuomo C."/>
            <person name="David R."/>
            <person name="Dawoe T."/>
            <person name="Degray S."/>
            <person name="Dodge S."/>
            <person name="Dooley K."/>
            <person name="Dorje P."/>
            <person name="Dorjee K."/>
            <person name="Dorris L."/>
            <person name="Duffey N."/>
            <person name="Dupes A."/>
            <person name="Elkins T."/>
            <person name="Engels R."/>
            <person name="Erickson J."/>
            <person name="Farina A."/>
            <person name="Faro S."/>
            <person name="Ferreira P."/>
            <person name="Fischer H."/>
            <person name="Fitzgerald M."/>
            <person name="Foley K."/>
            <person name="Gage D."/>
            <person name="Galagan J."/>
            <person name="Gearin G."/>
            <person name="Gnerre S."/>
            <person name="Gnirke A."/>
            <person name="Goyette A."/>
            <person name="Graham J."/>
            <person name="Grandbois E."/>
            <person name="Gyaltsen K."/>
            <person name="Hafez N."/>
            <person name="Hagopian D."/>
            <person name="Hagos B."/>
            <person name="Hall J."/>
            <person name="Hatcher B."/>
            <person name="Heller A."/>
            <person name="Higgins H."/>
            <person name="Honan T."/>
            <person name="Horn A."/>
            <person name="Houde N."/>
            <person name="Hughes L."/>
            <person name="Hulme W."/>
            <person name="Husby E."/>
            <person name="Iliev I."/>
            <person name="Jaffe D."/>
            <person name="Jones C."/>
            <person name="Kamal M."/>
            <person name="Kamat A."/>
            <person name="Kamvysselis M."/>
            <person name="Karlsson E."/>
            <person name="Kells C."/>
            <person name="Kieu A."/>
            <person name="Kisner P."/>
            <person name="Kodira C."/>
            <person name="Kulbokas E."/>
            <person name="Labutti K."/>
            <person name="Lama D."/>
            <person name="Landers T."/>
            <person name="Leger J."/>
            <person name="Levine S."/>
            <person name="Lewis D."/>
            <person name="Lewis T."/>
            <person name="Lindblad-toh K."/>
            <person name="Liu X."/>
            <person name="Lokyitsang T."/>
            <person name="Lokyitsang Y."/>
            <person name="Lucien O."/>
            <person name="Lui A."/>
            <person name="Ma L.J."/>
            <person name="Mabbitt R."/>
            <person name="Macdonald J."/>
            <person name="Maclean C."/>
            <person name="Major J."/>
            <person name="Manning J."/>
            <person name="Marabella R."/>
            <person name="Maru K."/>
            <person name="Matthews C."/>
            <person name="Mauceli E."/>
            <person name="Mccarthy M."/>
            <person name="Mcdonough S."/>
            <person name="Mcghee T."/>
            <person name="Meldrim J."/>
            <person name="Meneus L."/>
            <person name="Mesirov J."/>
            <person name="Mihalev A."/>
            <person name="Mihova T."/>
            <person name="Mikkelsen T."/>
            <person name="Mlenga V."/>
            <person name="Moru K."/>
            <person name="Mozes J."/>
            <person name="Mulrain L."/>
            <person name="Munson G."/>
            <person name="Naylor J."/>
            <person name="Newes C."/>
            <person name="Nguyen C."/>
            <person name="Nguyen N."/>
            <person name="Nguyen T."/>
            <person name="Nicol R."/>
            <person name="Nielsen C."/>
            <person name="Nizzari M."/>
            <person name="Norbu C."/>
            <person name="Norbu N."/>
            <person name="O'donnell P."/>
            <person name="Okoawo O."/>
            <person name="O'leary S."/>
            <person name="Omotosho B."/>
            <person name="O'neill K."/>
            <person name="Osman S."/>
            <person name="Parker S."/>
            <person name="Perrin D."/>
            <person name="Phunkhang P."/>
            <person name="Piqani B."/>
            <person name="Purcell S."/>
            <person name="Rachupka T."/>
            <person name="Ramasamy U."/>
            <person name="Rameau R."/>
            <person name="Ray V."/>
            <person name="Raymond C."/>
            <person name="Retta R."/>
            <person name="Richardson S."/>
            <person name="Rise C."/>
            <person name="Rodriguez J."/>
            <person name="Rogers J."/>
            <person name="Rogov P."/>
            <person name="Rutman M."/>
            <person name="Schupbach R."/>
            <person name="Seaman C."/>
            <person name="Settipalli S."/>
            <person name="Sharpe T."/>
            <person name="Sheridan J."/>
            <person name="Sherpa N."/>
            <person name="Shi J."/>
            <person name="Smirnov S."/>
            <person name="Smith C."/>
            <person name="Sougnez C."/>
            <person name="Spencer B."/>
            <person name="Stalker J."/>
            <person name="Stange-thomann N."/>
            <person name="Stavropoulos S."/>
            <person name="Stetson K."/>
            <person name="Stone C."/>
            <person name="Stone S."/>
            <person name="Stubbs M."/>
            <person name="Talamas J."/>
            <person name="Tchuinga P."/>
            <person name="Tenzing P."/>
            <person name="Tesfaye S."/>
            <person name="Theodore J."/>
            <person name="Thoulutsang Y."/>
            <person name="Topham K."/>
            <person name="Towey S."/>
            <person name="Tsamla T."/>
            <person name="Tsomo N."/>
            <person name="Vallee D."/>
            <person name="Vassiliev H."/>
            <person name="Venkataraman V."/>
            <person name="Vinson J."/>
            <person name="Vo A."/>
            <person name="Wade C."/>
            <person name="Wang S."/>
            <person name="Wangchuk T."/>
            <person name="Wangdi T."/>
            <person name="Whittaker C."/>
            <person name="Wilkinson J."/>
            <person name="Wu Y."/>
            <person name="Wyman D."/>
            <person name="Yadav S."/>
            <person name="Yang S."/>
            <person name="Yang X."/>
            <person name="Yeager S."/>
            <person name="Yee E."/>
            <person name="Young G."/>
            <person name="Zainoun J."/>
            <person name="Zembeck L."/>
            <person name="Zimmer A."/>
            <person name="Zody M."/>
            <person name="Lander E."/>
        </authorList>
    </citation>
    <scope>NUCLEOTIDE SEQUENCE [LARGE SCALE GENOMIC DNA]</scope>
</reference>
<reference evidence="2" key="3">
    <citation type="submission" date="2025-09" db="UniProtKB">
        <authorList>
            <consortium name="Ensembl"/>
        </authorList>
    </citation>
    <scope>IDENTIFICATION</scope>
</reference>
<dbReference type="Proteomes" id="UP000007875">
    <property type="component" value="Unassembled WGS sequence"/>
</dbReference>
<name>H2Z6S9_CIOSA</name>
<dbReference type="HOGENOM" id="CLU_3414174_0_0_1"/>
<protein>
    <submittedName>
        <fullName evidence="2">Uncharacterized protein</fullName>
    </submittedName>
</protein>
<reference evidence="2" key="2">
    <citation type="submission" date="2025-08" db="UniProtKB">
        <authorList>
            <consortium name="Ensembl"/>
        </authorList>
    </citation>
    <scope>IDENTIFICATION</scope>
</reference>
<feature type="region of interest" description="Disordered" evidence="1">
    <location>
        <begin position="1"/>
        <end position="28"/>
    </location>
</feature>
<dbReference type="Ensembl" id="ENSCSAVT00000013441.1">
    <property type="protein sequence ID" value="ENSCSAVP00000013291.1"/>
    <property type="gene ID" value="ENSCSAVG00000007800.1"/>
</dbReference>
<dbReference type="InParanoid" id="H2Z6S9"/>
<dbReference type="AlphaFoldDB" id="H2Z6S9"/>
<accession>H2Z6S9</accession>
<keyword evidence="3" id="KW-1185">Reference proteome</keyword>
<organism evidence="2 3">
    <name type="scientific">Ciona savignyi</name>
    <name type="common">Pacific transparent sea squirt</name>
    <dbReference type="NCBI Taxonomy" id="51511"/>
    <lineage>
        <taxon>Eukaryota</taxon>
        <taxon>Metazoa</taxon>
        <taxon>Chordata</taxon>
        <taxon>Tunicata</taxon>
        <taxon>Ascidiacea</taxon>
        <taxon>Phlebobranchia</taxon>
        <taxon>Cionidae</taxon>
        <taxon>Ciona</taxon>
    </lineage>
</organism>
<evidence type="ECO:0000313" key="2">
    <source>
        <dbReference type="Ensembl" id="ENSCSAVP00000013291.1"/>
    </source>
</evidence>
<proteinExistence type="predicted"/>
<evidence type="ECO:0000313" key="3">
    <source>
        <dbReference type="Proteomes" id="UP000007875"/>
    </source>
</evidence>